<dbReference type="EMBL" id="CANTFM010000473">
    <property type="protein sequence ID" value="CAI5722591.1"/>
    <property type="molecule type" value="Genomic_DNA"/>
</dbReference>
<name>A0AAV0TIM4_9STRA</name>
<gene>
    <name evidence="1" type="ORF">PDE001_LOCUS2717</name>
</gene>
<evidence type="ECO:0000313" key="2">
    <source>
        <dbReference type="Proteomes" id="UP001162029"/>
    </source>
</evidence>
<comment type="caution">
    <text evidence="1">The sequence shown here is derived from an EMBL/GenBank/DDBJ whole genome shotgun (WGS) entry which is preliminary data.</text>
</comment>
<proteinExistence type="predicted"/>
<dbReference type="AlphaFoldDB" id="A0AAV0TIM4"/>
<protein>
    <submittedName>
        <fullName evidence="1">Uncharacterized protein</fullName>
    </submittedName>
</protein>
<organism evidence="1 2">
    <name type="scientific">Peronospora destructor</name>
    <dbReference type="NCBI Taxonomy" id="86335"/>
    <lineage>
        <taxon>Eukaryota</taxon>
        <taxon>Sar</taxon>
        <taxon>Stramenopiles</taxon>
        <taxon>Oomycota</taxon>
        <taxon>Peronosporomycetes</taxon>
        <taxon>Peronosporales</taxon>
        <taxon>Peronosporaceae</taxon>
        <taxon>Peronospora</taxon>
    </lineage>
</organism>
<reference evidence="1" key="1">
    <citation type="submission" date="2022-12" db="EMBL/GenBank/DDBJ databases">
        <authorList>
            <person name="Webb A."/>
        </authorList>
    </citation>
    <scope>NUCLEOTIDE SEQUENCE</scope>
    <source>
        <strain evidence="1">Pd1</strain>
    </source>
</reference>
<evidence type="ECO:0000313" key="1">
    <source>
        <dbReference type="EMBL" id="CAI5722591.1"/>
    </source>
</evidence>
<sequence length="144" mass="15813">MWLLQSHANDVVNDIEMLSIACSDSNFTVNGLELVEKILDTILTAAIIRAAACDGSAVNRTTRIAEIVNMMKGGKLMSSKARSVLRSLDNCGTHDEDAELWMKVVELPNTLDTRLFNSRSDRAFVDEASQIISLQQAELNAGEE</sequence>
<keyword evidence="2" id="KW-1185">Reference proteome</keyword>
<dbReference type="Proteomes" id="UP001162029">
    <property type="component" value="Unassembled WGS sequence"/>
</dbReference>
<accession>A0AAV0TIM4</accession>